<dbReference type="Proteomes" id="UP000887580">
    <property type="component" value="Unplaced"/>
</dbReference>
<proteinExistence type="predicted"/>
<protein>
    <submittedName>
        <fullName evidence="2">Serpentine receptor class gamma</fullName>
    </submittedName>
</protein>
<dbReference type="WBParaSite" id="PS1159_v2.g10537.t1">
    <property type="protein sequence ID" value="PS1159_v2.g10537.t1"/>
    <property type="gene ID" value="PS1159_v2.g10537"/>
</dbReference>
<sequence>MLIAFTSVNRLTALLFPSKHEKLWSKGVWYCMGFSFVLAFILSWYFLFSTISVIEFTPGIIGYYVFIYGKAPIKISSAHVELSVLAISGAVTVVSNLISLIVLIRQNLKRFTQSKNKSEMKRYFRKAELGLFAVAVGDFVVMCLGCIIIVNLIILMIDNDYNNPWFDFYYLQLAWVSDISFLSRPVLLMLMSKNVRKVVVNSLLCSEAEEFQVKTITASRSHISRISVRSKQTQVY</sequence>
<name>A0AC35ET96_9BILA</name>
<reference evidence="2" key="1">
    <citation type="submission" date="2022-11" db="UniProtKB">
        <authorList>
            <consortium name="WormBaseParasite"/>
        </authorList>
    </citation>
    <scope>IDENTIFICATION</scope>
</reference>
<accession>A0AC35ET96</accession>
<evidence type="ECO:0000313" key="2">
    <source>
        <dbReference type="WBParaSite" id="PS1159_v2.g10537.t1"/>
    </source>
</evidence>
<organism evidence="1 2">
    <name type="scientific">Panagrolaimus sp. PS1159</name>
    <dbReference type="NCBI Taxonomy" id="55785"/>
    <lineage>
        <taxon>Eukaryota</taxon>
        <taxon>Metazoa</taxon>
        <taxon>Ecdysozoa</taxon>
        <taxon>Nematoda</taxon>
        <taxon>Chromadorea</taxon>
        <taxon>Rhabditida</taxon>
        <taxon>Tylenchina</taxon>
        <taxon>Panagrolaimomorpha</taxon>
        <taxon>Panagrolaimoidea</taxon>
        <taxon>Panagrolaimidae</taxon>
        <taxon>Panagrolaimus</taxon>
    </lineage>
</organism>
<evidence type="ECO:0000313" key="1">
    <source>
        <dbReference type="Proteomes" id="UP000887580"/>
    </source>
</evidence>